<name>A0A2T6BR90_9FLAO</name>
<protein>
    <submittedName>
        <fullName evidence="1">Uncharacterized protein</fullName>
    </submittedName>
</protein>
<dbReference type="Proteomes" id="UP000244090">
    <property type="component" value="Unassembled WGS sequence"/>
</dbReference>
<proteinExistence type="predicted"/>
<reference evidence="1 2" key="1">
    <citation type="submission" date="2018-04" db="EMBL/GenBank/DDBJ databases">
        <title>Genomic Encyclopedia of Archaeal and Bacterial Type Strains, Phase II (KMG-II): from individual species to whole genera.</title>
        <authorList>
            <person name="Goeker M."/>
        </authorList>
    </citation>
    <scope>NUCLEOTIDE SEQUENCE [LARGE SCALE GENOMIC DNA]</scope>
    <source>
        <strain evidence="1 2">DSM 25731</strain>
    </source>
</reference>
<comment type="caution">
    <text evidence="1">The sequence shown here is derived from an EMBL/GenBank/DDBJ whole genome shotgun (WGS) entry which is preliminary data.</text>
</comment>
<dbReference type="AlphaFoldDB" id="A0A2T6BR90"/>
<evidence type="ECO:0000313" key="1">
    <source>
        <dbReference type="EMBL" id="PTX58600.1"/>
    </source>
</evidence>
<keyword evidence="2" id="KW-1185">Reference proteome</keyword>
<dbReference type="EMBL" id="QBKT01000013">
    <property type="protein sequence ID" value="PTX58600.1"/>
    <property type="molecule type" value="Genomic_DNA"/>
</dbReference>
<feature type="non-terminal residue" evidence="1">
    <location>
        <position position="231"/>
    </location>
</feature>
<sequence length="231" mass="25874">MQQAATMSRNHINTSLKRAVASGEAFDKYYAPSNCSRDFLGKGTTAHGMKTIASWAKKHKSESASIAKAVFSGFSLSESCRRIHSFLYHHFQYELDTELQRLKAPNCMWATRFEGNDCKSFSLNASTILLNLGIKHYLRRIKQEDYYPKLYTHVYVIVPKNQKSGSLKQGYHVIDGTINSLSELPYLQKHDIYMEEANLHYVGLSAPSCGCGGHTESYQPQSVGLAAAYTG</sequence>
<organism evidence="1 2">
    <name type="scientific">Kordia periserrulae</name>
    <dbReference type="NCBI Taxonomy" id="701523"/>
    <lineage>
        <taxon>Bacteria</taxon>
        <taxon>Pseudomonadati</taxon>
        <taxon>Bacteroidota</taxon>
        <taxon>Flavobacteriia</taxon>
        <taxon>Flavobacteriales</taxon>
        <taxon>Flavobacteriaceae</taxon>
        <taxon>Kordia</taxon>
    </lineage>
</organism>
<accession>A0A2T6BR90</accession>
<evidence type="ECO:0000313" key="2">
    <source>
        <dbReference type="Proteomes" id="UP000244090"/>
    </source>
</evidence>
<gene>
    <name evidence="1" type="ORF">C8N46_11391</name>
</gene>